<dbReference type="FunFam" id="3.40.350.10:FF:000003">
    <property type="entry name" value="Xaa-pro aminopeptidase P"/>
    <property type="match status" value="1"/>
</dbReference>
<reference evidence="8 9" key="1">
    <citation type="submission" date="2022-05" db="EMBL/GenBank/DDBJ databases">
        <title>A multi-omics perspective on studying reproductive biology in Daphnia sinensis.</title>
        <authorList>
            <person name="Jia J."/>
        </authorList>
    </citation>
    <scope>NUCLEOTIDE SEQUENCE [LARGE SCALE GENOMIC DNA]</scope>
    <source>
        <strain evidence="8 9">WSL</strain>
    </source>
</reference>
<feature type="signal peptide" evidence="4">
    <location>
        <begin position="1"/>
        <end position="25"/>
    </location>
</feature>
<gene>
    <name evidence="8" type="ORF">GHT06_019555</name>
</gene>
<evidence type="ECO:0000256" key="2">
    <source>
        <dbReference type="ARBA" id="ARBA00022723"/>
    </source>
</evidence>
<dbReference type="Proteomes" id="UP000820818">
    <property type="component" value="Linkage Group LG8"/>
</dbReference>
<keyword evidence="3" id="KW-0378">Hydrolase</keyword>
<feature type="domain" description="Peptidase M24" evidence="5">
    <location>
        <begin position="387"/>
        <end position="597"/>
    </location>
</feature>
<keyword evidence="4" id="KW-0732">Signal</keyword>
<protein>
    <recommendedName>
        <fullName evidence="10">Xaa-Pro aminopeptidase</fullName>
    </recommendedName>
</protein>
<evidence type="ECO:0000259" key="5">
    <source>
        <dbReference type="Pfam" id="PF00557"/>
    </source>
</evidence>
<sequence length="709" mass="78539">MLPESGKFVLLAGLFLLTLVKLTESGPIALRTPEDWDNVSSIGDRLLRKRSPTVSERPGCKAGATIPPNRVDTTQRLIDLRVQMNLFNVSAYIVTSDNAHQGEEVAPHDHRREFICGLSGSSGTAVITKDAAAVWTDGRYFLQAENELDCNWILMKDGEAGVPNITSWLKEVLSTDEKVAADSTLIGTTTWQKYDQSLAPIKFEPLLPNLIDEIWTTGRPPVNTEPGFVLHLNYSGESWQDKVERLRAELPKQGADALVITALDEVAWLLNIRGSDVPNHPVLLAYMYVSATQLVLFAETSKISTPEMQTHLTGVTQRPYDKFVAELPGLAQSASMVLIPSQFVYTGGASYAVYNAIPATKRLLKPSPVLMMKAKKNAVEAEGMMNAHLKDAVALCDVISLMVEEIPKGVRWDELKVSAELLKYRAQQEVNKGASFDTIAGYGPNGAIIHYSASEETNTVIGTTSLFLLDSGGQYFDGTTDVTRTLHFGTPTPAQIKAYTLVLMGHLDLARLVFPKTTRDARVDVLARAPLFDQGLDYLHGTGHGIGHFGSIHESPTRVALGSSVENTFFENYFFSDEPGYYKAGDFGIRIESILRVIPTTFSTEFPDRFFRFQAVTLVPFERKLIDVTMLSDGQIDYVNDYYALVRQKVGAEMTKQNRTRAYNWLISQTEPLVLPEPVNKGVSMANKQVWVGISAQLFISLFVVFKFY</sequence>
<keyword evidence="9" id="KW-1185">Reference proteome</keyword>
<dbReference type="GO" id="GO:0070006">
    <property type="term" value="F:metalloaminopeptidase activity"/>
    <property type="evidence" value="ECO:0007669"/>
    <property type="project" value="InterPro"/>
</dbReference>
<dbReference type="InterPro" id="IPR032416">
    <property type="entry name" value="Peptidase_M24_C"/>
</dbReference>
<evidence type="ECO:0000256" key="4">
    <source>
        <dbReference type="SAM" id="SignalP"/>
    </source>
</evidence>
<dbReference type="AlphaFoldDB" id="A0AAD5LAW0"/>
<organism evidence="8 9">
    <name type="scientific">Daphnia sinensis</name>
    <dbReference type="NCBI Taxonomy" id="1820382"/>
    <lineage>
        <taxon>Eukaryota</taxon>
        <taxon>Metazoa</taxon>
        <taxon>Ecdysozoa</taxon>
        <taxon>Arthropoda</taxon>
        <taxon>Crustacea</taxon>
        <taxon>Branchiopoda</taxon>
        <taxon>Diplostraca</taxon>
        <taxon>Cladocera</taxon>
        <taxon>Anomopoda</taxon>
        <taxon>Daphniidae</taxon>
        <taxon>Daphnia</taxon>
        <taxon>Daphnia similis group</taxon>
    </lineage>
</organism>
<dbReference type="InterPro" id="IPR029149">
    <property type="entry name" value="Creatin/AminoP/Spt16_N"/>
</dbReference>
<dbReference type="GO" id="GO:0046872">
    <property type="term" value="F:metal ion binding"/>
    <property type="evidence" value="ECO:0007669"/>
    <property type="project" value="UniProtKB-KW"/>
</dbReference>
<comment type="caution">
    <text evidence="8">The sequence shown here is derived from an EMBL/GenBank/DDBJ whole genome shotgun (WGS) entry which is preliminary data.</text>
</comment>
<dbReference type="GO" id="GO:0005737">
    <property type="term" value="C:cytoplasm"/>
    <property type="evidence" value="ECO:0007669"/>
    <property type="project" value="UniProtKB-ARBA"/>
</dbReference>
<dbReference type="Gene3D" id="3.90.230.10">
    <property type="entry name" value="Creatinase/methionine aminopeptidase superfamily"/>
    <property type="match status" value="1"/>
</dbReference>
<accession>A0AAD5LAW0</accession>
<dbReference type="InterPro" id="IPR000994">
    <property type="entry name" value="Pept_M24"/>
</dbReference>
<evidence type="ECO:0008006" key="10">
    <source>
        <dbReference type="Google" id="ProtNLM"/>
    </source>
</evidence>
<evidence type="ECO:0000259" key="7">
    <source>
        <dbReference type="Pfam" id="PF16188"/>
    </source>
</evidence>
<dbReference type="InterPro" id="IPR033740">
    <property type="entry name" value="Pept_M24B"/>
</dbReference>
<dbReference type="Gene3D" id="3.40.350.10">
    <property type="entry name" value="Creatinase/prolidase N-terminal domain"/>
    <property type="match status" value="2"/>
</dbReference>
<dbReference type="FunFam" id="3.90.230.10:FF:000009">
    <property type="entry name" value="xaa-Pro aminopeptidase 2"/>
    <property type="match status" value="1"/>
</dbReference>
<evidence type="ECO:0000256" key="3">
    <source>
        <dbReference type="ARBA" id="ARBA00022801"/>
    </source>
</evidence>
<dbReference type="InterPro" id="IPR050422">
    <property type="entry name" value="X-Pro_aminopeptidase_P"/>
</dbReference>
<comment type="similarity">
    <text evidence="1">Belongs to the peptidase M24B family.</text>
</comment>
<proteinExistence type="inferred from homology"/>
<evidence type="ECO:0000313" key="9">
    <source>
        <dbReference type="Proteomes" id="UP000820818"/>
    </source>
</evidence>
<dbReference type="PANTHER" id="PTHR43763">
    <property type="entry name" value="XAA-PRO AMINOPEPTIDASE 1"/>
    <property type="match status" value="1"/>
</dbReference>
<dbReference type="SUPFAM" id="SSF55920">
    <property type="entry name" value="Creatinase/aminopeptidase"/>
    <property type="match status" value="1"/>
</dbReference>
<dbReference type="InterPro" id="IPR000587">
    <property type="entry name" value="Creatinase_N"/>
</dbReference>
<dbReference type="SUPFAM" id="SSF53092">
    <property type="entry name" value="Creatinase/prolidase N-terminal domain"/>
    <property type="match status" value="2"/>
</dbReference>
<evidence type="ECO:0000256" key="1">
    <source>
        <dbReference type="ARBA" id="ARBA00008766"/>
    </source>
</evidence>
<dbReference type="PANTHER" id="PTHR43763:SF6">
    <property type="entry name" value="XAA-PRO AMINOPEPTIDASE 1"/>
    <property type="match status" value="1"/>
</dbReference>
<feature type="domain" description="Peptidase M24 C-terminal" evidence="7">
    <location>
        <begin position="610"/>
        <end position="673"/>
    </location>
</feature>
<dbReference type="Pfam" id="PF16188">
    <property type="entry name" value="Peptidase_M24_C"/>
    <property type="match status" value="1"/>
</dbReference>
<feature type="chain" id="PRO_5041987431" description="Xaa-Pro aminopeptidase" evidence="4">
    <location>
        <begin position="26"/>
        <end position="709"/>
    </location>
</feature>
<dbReference type="Pfam" id="PF00557">
    <property type="entry name" value="Peptidase_M24"/>
    <property type="match status" value="1"/>
</dbReference>
<dbReference type="CDD" id="cd01085">
    <property type="entry name" value="APP"/>
    <property type="match status" value="1"/>
</dbReference>
<dbReference type="EMBL" id="WJBH02000008">
    <property type="protein sequence ID" value="KAI9554283.1"/>
    <property type="molecule type" value="Genomic_DNA"/>
</dbReference>
<evidence type="ECO:0000259" key="6">
    <source>
        <dbReference type="Pfam" id="PF01321"/>
    </source>
</evidence>
<evidence type="ECO:0000313" key="8">
    <source>
        <dbReference type="EMBL" id="KAI9554283.1"/>
    </source>
</evidence>
<dbReference type="Pfam" id="PF16189">
    <property type="entry name" value="Creatinase_N_2"/>
    <property type="match status" value="1"/>
</dbReference>
<feature type="domain" description="Creatinase N-terminal" evidence="6">
    <location>
        <begin position="76"/>
        <end position="207"/>
    </location>
</feature>
<dbReference type="InterPro" id="IPR036005">
    <property type="entry name" value="Creatinase/aminopeptidase-like"/>
</dbReference>
<dbReference type="Pfam" id="PF01321">
    <property type="entry name" value="Creatinase_N"/>
    <property type="match status" value="1"/>
</dbReference>
<name>A0AAD5LAW0_9CRUS</name>
<keyword evidence="2" id="KW-0479">Metal-binding</keyword>